<keyword evidence="2" id="KW-0732">Signal</keyword>
<evidence type="ECO:0000313" key="3">
    <source>
        <dbReference type="Proteomes" id="UP000095282"/>
    </source>
</evidence>
<proteinExistence type="predicted"/>
<accession>A0A1I7UAX9</accession>
<reference evidence="4" key="1">
    <citation type="submission" date="2016-11" db="UniProtKB">
        <authorList>
            <consortium name="WormBaseParasite"/>
        </authorList>
    </citation>
    <scope>IDENTIFICATION</scope>
</reference>
<feature type="region of interest" description="Disordered" evidence="1">
    <location>
        <begin position="50"/>
        <end position="73"/>
    </location>
</feature>
<evidence type="ECO:0000256" key="2">
    <source>
        <dbReference type="SAM" id="SignalP"/>
    </source>
</evidence>
<name>A0A1I7UAX9_9PELO</name>
<feature type="signal peptide" evidence="2">
    <location>
        <begin position="1"/>
        <end position="19"/>
    </location>
</feature>
<dbReference type="WBParaSite" id="Csp11.Scaffold629.g7495.t1">
    <property type="protein sequence ID" value="Csp11.Scaffold629.g7495.t1"/>
    <property type="gene ID" value="Csp11.Scaffold629.g7495"/>
</dbReference>
<sequence length="73" mass="8172">MRSFVLLFLLFSIVFSTFGNDIVDKKQQAMGNQVISVGALGPQDDFAGAEARSTNTEQMKKMQKLRPGFRLMN</sequence>
<dbReference type="AlphaFoldDB" id="A0A1I7UAX9"/>
<feature type="chain" id="PRO_5009308667" evidence="2">
    <location>
        <begin position="20"/>
        <end position="73"/>
    </location>
</feature>
<keyword evidence="3" id="KW-1185">Reference proteome</keyword>
<evidence type="ECO:0000313" key="4">
    <source>
        <dbReference type="WBParaSite" id="Csp11.Scaffold629.g7495.t1"/>
    </source>
</evidence>
<dbReference type="eggNOG" id="ENOG502TJ8Z">
    <property type="taxonomic scope" value="Eukaryota"/>
</dbReference>
<organism evidence="3 4">
    <name type="scientific">Caenorhabditis tropicalis</name>
    <dbReference type="NCBI Taxonomy" id="1561998"/>
    <lineage>
        <taxon>Eukaryota</taxon>
        <taxon>Metazoa</taxon>
        <taxon>Ecdysozoa</taxon>
        <taxon>Nematoda</taxon>
        <taxon>Chromadorea</taxon>
        <taxon>Rhabditida</taxon>
        <taxon>Rhabditina</taxon>
        <taxon>Rhabditomorpha</taxon>
        <taxon>Rhabditoidea</taxon>
        <taxon>Rhabditidae</taxon>
        <taxon>Peloderinae</taxon>
        <taxon>Caenorhabditis</taxon>
    </lineage>
</organism>
<dbReference type="Proteomes" id="UP000095282">
    <property type="component" value="Unplaced"/>
</dbReference>
<evidence type="ECO:0000256" key="1">
    <source>
        <dbReference type="SAM" id="MobiDB-lite"/>
    </source>
</evidence>
<protein>
    <submittedName>
        <fullName evidence="4">Secreted protein</fullName>
    </submittedName>
</protein>